<dbReference type="EMBL" id="HG322950">
    <property type="protein sequence ID" value="CDF81960.1"/>
    <property type="molecule type" value="Genomic_DNA"/>
</dbReference>
<reference evidence="1 2" key="2">
    <citation type="submission" date="2014-05" db="EMBL/GenBank/DDBJ databases">
        <title>Genome sequence of the 3-chlorobenzoate degrading bacterium Pseudomonas knackmussii B13 shows multiple evidence for horizontal gene transfer.</title>
        <authorList>
            <person name="Miyazaki R."/>
            <person name="Bertelli C."/>
            <person name="Falquet L."/>
            <person name="Robinson-Rechavi M."/>
            <person name="Gharib W."/>
            <person name="Roy S."/>
            <person name="Van der Meer J.R."/>
        </authorList>
    </citation>
    <scope>NUCLEOTIDE SEQUENCE [LARGE SCALE GENOMIC DNA]</scope>
    <source>
        <strain evidence="1 2">B13</strain>
    </source>
</reference>
<organism evidence="1 2">
    <name type="scientific">Pseudomonas knackmussii (strain DSM 6978 / CCUG 54928 / LMG 23759 / B13)</name>
    <dbReference type="NCBI Taxonomy" id="1301098"/>
    <lineage>
        <taxon>Bacteria</taxon>
        <taxon>Pseudomonadati</taxon>
        <taxon>Pseudomonadota</taxon>
        <taxon>Gammaproteobacteria</taxon>
        <taxon>Pseudomonadales</taxon>
        <taxon>Pseudomonadaceae</taxon>
        <taxon>Pseudomonas</taxon>
    </lineage>
</organism>
<sequence>MQPALMPLNLIRGATYRDTRRFMQPRREYRDISAIAPSAPLRLTVPGHQLLGDWLVWVAGVSGFPELNRVPGRQLAHRAEVIDADTLEINSLSGIGLSPAGGQLIYQPPVDLSGATARLVIREREDGGNELFSLATGHGISAGAPGTLVVELDAEDTTAISWTSGWYHLDVTFPDGSVSRFFRGPVTVEQ</sequence>
<dbReference type="RefSeq" id="WP_043248890.1">
    <property type="nucleotide sequence ID" value="NZ_HG322950.1"/>
</dbReference>
<proteinExistence type="predicted"/>
<dbReference type="HOGENOM" id="CLU_1426888_0_0_6"/>
<dbReference type="STRING" id="1301098.PKB_0583"/>
<dbReference type="AlphaFoldDB" id="A0A024HA92"/>
<keyword evidence="2" id="KW-1185">Reference proteome</keyword>
<reference evidence="1 2" key="1">
    <citation type="submission" date="2013-03" db="EMBL/GenBank/DDBJ databases">
        <authorList>
            <person name="Linke B."/>
        </authorList>
    </citation>
    <scope>NUCLEOTIDE SEQUENCE [LARGE SCALE GENOMIC DNA]</scope>
    <source>
        <strain evidence="1 2">B13</strain>
    </source>
</reference>
<name>A0A024HA92_PSEKB</name>
<evidence type="ECO:0000313" key="1">
    <source>
        <dbReference type="EMBL" id="CDF81960.1"/>
    </source>
</evidence>
<dbReference type="eggNOG" id="ENOG50339BN">
    <property type="taxonomic scope" value="Bacteria"/>
</dbReference>
<protein>
    <submittedName>
        <fullName evidence="1">Uncharacterized protein</fullName>
    </submittedName>
</protein>
<accession>A0A024HA92</accession>
<dbReference type="OrthoDB" id="7018784at2"/>
<gene>
    <name evidence="1" type="ORF">PKB_0583</name>
</gene>
<dbReference type="Proteomes" id="UP000025241">
    <property type="component" value="Chromosome I"/>
</dbReference>
<dbReference type="KEGG" id="pkc:PKB_0583"/>
<evidence type="ECO:0000313" key="2">
    <source>
        <dbReference type="Proteomes" id="UP000025241"/>
    </source>
</evidence>
<dbReference type="PATRIC" id="fig|1301098.3.peg.599"/>